<feature type="transmembrane region" description="Helical" evidence="2">
    <location>
        <begin position="198"/>
        <end position="217"/>
    </location>
</feature>
<dbReference type="InterPro" id="IPR010295">
    <property type="entry name" value="DUF898"/>
</dbReference>
<dbReference type="RefSeq" id="WP_253967362.1">
    <property type="nucleotide sequence ID" value="NZ_JAMFTH010000001.1"/>
</dbReference>
<keyword evidence="2" id="KW-1133">Transmembrane helix</keyword>
<comment type="caution">
    <text evidence="3">The sequence shown here is derived from an EMBL/GenBank/DDBJ whole genome shotgun (WGS) entry which is preliminary data.</text>
</comment>
<dbReference type="EMBL" id="JAMFTH010000001">
    <property type="protein sequence ID" value="MCP8899103.1"/>
    <property type="molecule type" value="Genomic_DNA"/>
</dbReference>
<proteinExistence type="predicted"/>
<accession>A0A9X2HVB7</accession>
<evidence type="ECO:0000313" key="4">
    <source>
        <dbReference type="Proteomes" id="UP001139319"/>
    </source>
</evidence>
<reference evidence="3" key="2">
    <citation type="submission" date="2023-01" db="EMBL/GenBank/DDBJ databases">
        <title>Gilvimarinus xylanilyticus HB14 isolated from Caulerpa lentillifera aquaculture base in Hainan, China.</title>
        <authorList>
            <person name="Zhang Y.-J."/>
        </authorList>
    </citation>
    <scope>NUCLEOTIDE SEQUENCE</scope>
    <source>
        <strain evidence="3">HB14</strain>
    </source>
</reference>
<sequence length="437" mass="48636">MINDNKTYQVILLGALPGVVDVQAQAGFAKLFKLPPEKVERVFAQPRRVLKSGLTLQQAETYVKRLADVGVACEMREQVTPVSEPAAPPPADPSAGAPPAPGDSTNAADVNEPRECPFVFTGNGFEYFKIWIVNILLSIVTLGIYSAWAKVRNKQYFYGNTYLDDVSFAYTADPVKILIGRIIAFVFLVIYTVFSETTIIGALVMGVLLLIFLPWVICKSMRFNARYSQYRNVPFCFHGRAGEAALVFLLWPFLSLFTLGLLFPYAFHQQKKFIYGMHGYGTTEFEFSATVGEFYKVFLLTFGIYVVTVGIAMILGAQTHPVIALMLTMVAYFFSFAYFAVAMANVNYNAITLREHALSADWNLKRYCWLLVSNTLLTIVTLGLFIPWAKVRTAQFKADHTSAVLVGDIDTLVAEERDNVNALAESVGDLFDIEIGL</sequence>
<protein>
    <submittedName>
        <fullName evidence="3">YjgN family protein</fullName>
    </submittedName>
</protein>
<feature type="region of interest" description="Disordered" evidence="1">
    <location>
        <begin position="80"/>
        <end position="108"/>
    </location>
</feature>
<organism evidence="3 4">
    <name type="scientific">Gilvimarinus xylanilyticus</name>
    <dbReference type="NCBI Taxonomy" id="2944139"/>
    <lineage>
        <taxon>Bacteria</taxon>
        <taxon>Pseudomonadati</taxon>
        <taxon>Pseudomonadota</taxon>
        <taxon>Gammaproteobacteria</taxon>
        <taxon>Cellvibrionales</taxon>
        <taxon>Cellvibrionaceae</taxon>
        <taxon>Gilvimarinus</taxon>
    </lineage>
</organism>
<dbReference type="AlphaFoldDB" id="A0A9X2HVB7"/>
<keyword evidence="2" id="KW-0812">Transmembrane</keyword>
<gene>
    <name evidence="3" type="ORF">M6D89_07305</name>
</gene>
<dbReference type="Proteomes" id="UP001139319">
    <property type="component" value="Unassembled WGS sequence"/>
</dbReference>
<evidence type="ECO:0000256" key="1">
    <source>
        <dbReference type="SAM" id="MobiDB-lite"/>
    </source>
</evidence>
<keyword evidence="4" id="KW-1185">Reference proteome</keyword>
<evidence type="ECO:0000313" key="3">
    <source>
        <dbReference type="EMBL" id="MCP8899103.1"/>
    </source>
</evidence>
<reference evidence="3" key="1">
    <citation type="submission" date="2022-05" db="EMBL/GenBank/DDBJ databases">
        <authorList>
            <person name="Sun H.-N."/>
        </authorList>
    </citation>
    <scope>NUCLEOTIDE SEQUENCE</scope>
    <source>
        <strain evidence="3">HB14</strain>
    </source>
</reference>
<feature type="transmembrane region" description="Helical" evidence="2">
    <location>
        <begin position="168"/>
        <end position="191"/>
    </location>
</feature>
<name>A0A9X2HVB7_9GAMM</name>
<feature type="transmembrane region" description="Helical" evidence="2">
    <location>
        <begin position="130"/>
        <end position="148"/>
    </location>
</feature>
<feature type="compositionally biased region" description="Pro residues" evidence="1">
    <location>
        <begin position="86"/>
        <end position="101"/>
    </location>
</feature>
<keyword evidence="2" id="KW-0472">Membrane</keyword>
<feature type="transmembrane region" description="Helical" evidence="2">
    <location>
        <begin position="367"/>
        <end position="389"/>
    </location>
</feature>
<feature type="transmembrane region" description="Helical" evidence="2">
    <location>
        <begin position="244"/>
        <end position="267"/>
    </location>
</feature>
<feature type="transmembrane region" description="Helical" evidence="2">
    <location>
        <begin position="323"/>
        <end position="346"/>
    </location>
</feature>
<dbReference type="Pfam" id="PF05987">
    <property type="entry name" value="DUF898"/>
    <property type="match status" value="1"/>
</dbReference>
<feature type="transmembrane region" description="Helical" evidence="2">
    <location>
        <begin position="297"/>
        <end position="317"/>
    </location>
</feature>
<evidence type="ECO:0000256" key="2">
    <source>
        <dbReference type="SAM" id="Phobius"/>
    </source>
</evidence>